<keyword evidence="4" id="KW-1185">Reference proteome</keyword>
<dbReference type="AlphaFoldDB" id="A0A1Y3BNS5"/>
<gene>
    <name evidence="3" type="ORF">BLA29_010492</name>
</gene>
<dbReference type="OrthoDB" id="10265409at2759"/>
<evidence type="ECO:0000256" key="1">
    <source>
        <dbReference type="ARBA" id="ARBA00007159"/>
    </source>
</evidence>
<dbReference type="EMBL" id="MUJZ01012400">
    <property type="protein sequence ID" value="OTF81674.1"/>
    <property type="molecule type" value="Genomic_DNA"/>
</dbReference>
<feature type="non-terminal residue" evidence="3">
    <location>
        <position position="233"/>
    </location>
</feature>
<protein>
    <recommendedName>
        <fullName evidence="2">UDENN domain-containing protein</fullName>
    </recommendedName>
</protein>
<comment type="caution">
    <text evidence="3">The sequence shown here is derived from an EMBL/GenBank/DDBJ whole genome shotgun (WGS) entry which is preliminary data.</text>
</comment>
<accession>A0A1Y3BNS5</accession>
<dbReference type="PROSITE" id="PS50211">
    <property type="entry name" value="DENN"/>
    <property type="match status" value="1"/>
</dbReference>
<dbReference type="InterPro" id="IPR024224">
    <property type="entry name" value="DENND6"/>
</dbReference>
<comment type="similarity">
    <text evidence="1">Belongs to the DENND6 family.</text>
</comment>
<reference evidence="3 4" key="1">
    <citation type="submission" date="2017-03" db="EMBL/GenBank/DDBJ databases">
        <title>Genome Survey of Euroglyphus maynei.</title>
        <authorList>
            <person name="Arlian L.G."/>
            <person name="Morgan M.S."/>
            <person name="Rider S.D."/>
        </authorList>
    </citation>
    <scope>NUCLEOTIDE SEQUENCE [LARGE SCALE GENOMIC DNA]</scope>
    <source>
        <strain evidence="3">Arlian Lab</strain>
        <tissue evidence="3">Whole body</tissue>
    </source>
</reference>
<dbReference type="InterPro" id="IPR037516">
    <property type="entry name" value="Tripartite_DENN"/>
</dbReference>
<evidence type="ECO:0000313" key="3">
    <source>
        <dbReference type="EMBL" id="OTF81674.1"/>
    </source>
</evidence>
<feature type="domain" description="UDENN" evidence="2">
    <location>
        <begin position="1"/>
        <end position="164"/>
    </location>
</feature>
<dbReference type="Proteomes" id="UP000194236">
    <property type="component" value="Unassembled WGS sequence"/>
</dbReference>
<proteinExistence type="inferred from homology"/>
<dbReference type="PANTHER" id="PTHR13677">
    <property type="entry name" value="LD41638P"/>
    <property type="match status" value="1"/>
</dbReference>
<sequence>MHNEQQQNGNLNMKKFSHTIEQVLRINTKSLELKTGIYTKYKPFLQKDRDILKKLLKGIDTNRPSEVQNVMLRRFLIELTQSFSIPLERYFASLMPLAKNLSPFKRPPILHHFKIEEFINSLDATGPHLTSLVKGDWNGLYRRFLRSPNFVCWYSNRLNEATQKIQSLHLETICDSNLVDLLNDKPEIEIVDLILKLKDNLHCAAKGDLDISAETMEKLQQNMDKIIDKLPED</sequence>
<dbReference type="GO" id="GO:0005085">
    <property type="term" value="F:guanyl-nucleotide exchange factor activity"/>
    <property type="evidence" value="ECO:0007669"/>
    <property type="project" value="InterPro"/>
</dbReference>
<organism evidence="3 4">
    <name type="scientific">Euroglyphus maynei</name>
    <name type="common">Mayne's house dust mite</name>
    <dbReference type="NCBI Taxonomy" id="6958"/>
    <lineage>
        <taxon>Eukaryota</taxon>
        <taxon>Metazoa</taxon>
        <taxon>Ecdysozoa</taxon>
        <taxon>Arthropoda</taxon>
        <taxon>Chelicerata</taxon>
        <taxon>Arachnida</taxon>
        <taxon>Acari</taxon>
        <taxon>Acariformes</taxon>
        <taxon>Sarcoptiformes</taxon>
        <taxon>Astigmata</taxon>
        <taxon>Psoroptidia</taxon>
        <taxon>Analgoidea</taxon>
        <taxon>Pyroglyphidae</taxon>
        <taxon>Pyroglyphinae</taxon>
        <taxon>Euroglyphus</taxon>
    </lineage>
</organism>
<dbReference type="GO" id="GO:0055037">
    <property type="term" value="C:recycling endosome"/>
    <property type="evidence" value="ECO:0007669"/>
    <property type="project" value="TreeGrafter"/>
</dbReference>
<evidence type="ECO:0000313" key="4">
    <source>
        <dbReference type="Proteomes" id="UP000194236"/>
    </source>
</evidence>
<dbReference type="PANTHER" id="PTHR13677:SF0">
    <property type="entry name" value="LD41638P"/>
    <property type="match status" value="1"/>
</dbReference>
<evidence type="ECO:0000259" key="2">
    <source>
        <dbReference type="PROSITE" id="PS50211"/>
    </source>
</evidence>
<name>A0A1Y3BNS5_EURMA</name>